<dbReference type="AlphaFoldDB" id="A0A7W2PYP9"/>
<evidence type="ECO:0000313" key="1">
    <source>
        <dbReference type="EMBL" id="MBA6065734.1"/>
    </source>
</evidence>
<proteinExistence type="predicted"/>
<accession>A0A7W2PYP9</accession>
<evidence type="ECO:0000313" key="2">
    <source>
        <dbReference type="Proteomes" id="UP000541770"/>
    </source>
</evidence>
<dbReference type="EMBL" id="JACGDE010000008">
    <property type="protein sequence ID" value="MBA6065734.1"/>
    <property type="molecule type" value="Genomic_DNA"/>
</dbReference>
<protein>
    <submittedName>
        <fullName evidence="1">Uncharacterized protein</fullName>
    </submittedName>
</protein>
<reference evidence="1 2" key="1">
    <citation type="submission" date="2020-07" db="EMBL/GenBank/DDBJ databases">
        <title>Diversity of carbapenemase encoding genes among Pseudomonas putida group clinical isolates in a tertiary Brazilian hospital.</title>
        <authorList>
            <person name="Alberto-Lei F."/>
            <person name="Nodari C.S."/>
            <person name="Streling A.P."/>
            <person name="Paulino J.T."/>
            <person name="Bessa-Neto F.O."/>
            <person name="Cayo R."/>
            <person name="Gales A.C."/>
        </authorList>
    </citation>
    <scope>NUCLEOTIDE SEQUENCE [LARGE SCALE GENOMIC DNA]</scope>
    <source>
        <strain evidence="1 2">14802</strain>
    </source>
</reference>
<dbReference type="Proteomes" id="UP000541770">
    <property type="component" value="Unassembled WGS sequence"/>
</dbReference>
<organism evidence="1 2">
    <name type="scientific">Pseudomonas mosselii</name>
    <dbReference type="NCBI Taxonomy" id="78327"/>
    <lineage>
        <taxon>Bacteria</taxon>
        <taxon>Pseudomonadati</taxon>
        <taxon>Pseudomonadota</taxon>
        <taxon>Gammaproteobacteria</taxon>
        <taxon>Pseudomonadales</taxon>
        <taxon>Pseudomonadaceae</taxon>
        <taxon>Pseudomonas</taxon>
    </lineage>
</organism>
<comment type="caution">
    <text evidence="1">The sequence shown here is derived from an EMBL/GenBank/DDBJ whole genome shotgun (WGS) entry which is preliminary data.</text>
</comment>
<name>A0A7W2PYP9_9PSED</name>
<gene>
    <name evidence="1" type="ORF">H4C75_13290</name>
</gene>
<sequence length="59" mass="6422">MIPVECGLTLQQIGRKDVPEGLQFWIVDANTVPADRAFRAAWELDPNSLGPASGKGEQK</sequence>